<feature type="region of interest" description="Disordered" evidence="1">
    <location>
        <begin position="118"/>
        <end position="147"/>
    </location>
</feature>
<evidence type="ECO:0000256" key="2">
    <source>
        <dbReference type="SAM" id="Phobius"/>
    </source>
</evidence>
<organism evidence="3">
    <name type="scientific">Phaffia rhodozyma</name>
    <name type="common">Yeast</name>
    <name type="synonym">Xanthophyllomyces dendrorhous</name>
    <dbReference type="NCBI Taxonomy" id="264483"/>
    <lineage>
        <taxon>Eukaryota</taxon>
        <taxon>Fungi</taxon>
        <taxon>Dikarya</taxon>
        <taxon>Basidiomycota</taxon>
        <taxon>Agaricomycotina</taxon>
        <taxon>Tremellomycetes</taxon>
        <taxon>Cystofilobasidiales</taxon>
        <taxon>Mrakiaceae</taxon>
        <taxon>Phaffia</taxon>
    </lineage>
</organism>
<sequence length="288" mass="30632">MATSTTTRPAPSRAPLSPFDPGSPYSSRPVPGSVVTFQRGPLLTRLKINSCALLVLVLFRTTSFYFSWRAFLFRHTGMNRDWINFGETVLVALLIGNAVVAWNDLRKVIAQPSVGGSGFTRGSAGRGTPIKSLSKQTRPNPIAPSPLTVPLTATSSLPSLALSTSLSSRILQSTPTKQLAGSSASIASLQSKRYSLPLSQSAPPSSSPGDATAPIYPQQTSPSPSLKSILANSTNSPKQPLTRSTMLSQSTTSSSGHPEETGEIDGSPLKVWKMRHSLNKSMNGSEFY</sequence>
<keyword evidence="2" id="KW-1133">Transmembrane helix</keyword>
<name>A0A0F7SIM2_PHARH</name>
<keyword evidence="2" id="KW-0472">Membrane</keyword>
<protein>
    <submittedName>
        <fullName evidence="3">Uncharacterized protein</fullName>
    </submittedName>
</protein>
<feature type="compositionally biased region" description="Polar residues" evidence="1">
    <location>
        <begin position="217"/>
        <end position="241"/>
    </location>
</feature>
<feature type="region of interest" description="Disordered" evidence="1">
    <location>
        <begin position="196"/>
        <end position="268"/>
    </location>
</feature>
<feature type="region of interest" description="Disordered" evidence="1">
    <location>
        <begin position="1"/>
        <end position="30"/>
    </location>
</feature>
<dbReference type="EMBL" id="LN483167">
    <property type="protein sequence ID" value="CDZ97179.1"/>
    <property type="molecule type" value="Genomic_DNA"/>
</dbReference>
<evidence type="ECO:0000313" key="3">
    <source>
        <dbReference type="EMBL" id="CDZ97179.1"/>
    </source>
</evidence>
<keyword evidence="2" id="KW-0812">Transmembrane</keyword>
<feature type="compositionally biased region" description="Low complexity" evidence="1">
    <location>
        <begin position="242"/>
        <end position="255"/>
    </location>
</feature>
<feature type="transmembrane region" description="Helical" evidence="2">
    <location>
        <begin position="51"/>
        <end position="70"/>
    </location>
</feature>
<reference evidence="3" key="1">
    <citation type="submission" date="2014-08" db="EMBL/GenBank/DDBJ databases">
        <authorList>
            <person name="Sharma Rahul"/>
            <person name="Thines Marco"/>
        </authorList>
    </citation>
    <scope>NUCLEOTIDE SEQUENCE</scope>
</reference>
<evidence type="ECO:0000256" key="1">
    <source>
        <dbReference type="SAM" id="MobiDB-lite"/>
    </source>
</evidence>
<feature type="compositionally biased region" description="Low complexity" evidence="1">
    <location>
        <begin position="196"/>
        <end position="208"/>
    </location>
</feature>
<accession>A0A0F7SIM2</accession>
<feature type="transmembrane region" description="Helical" evidence="2">
    <location>
        <begin position="82"/>
        <end position="102"/>
    </location>
</feature>
<proteinExistence type="predicted"/>
<dbReference type="AlphaFoldDB" id="A0A0F7SIM2"/>